<keyword evidence="2 6" id="KW-0812">Transmembrane</keyword>
<evidence type="ECO:0000256" key="1">
    <source>
        <dbReference type="ARBA" id="ARBA00004141"/>
    </source>
</evidence>
<dbReference type="SUPFAM" id="SSF103473">
    <property type="entry name" value="MFS general substrate transporter"/>
    <property type="match status" value="1"/>
</dbReference>
<dbReference type="Proteomes" id="UP001301769">
    <property type="component" value="Unassembled WGS sequence"/>
</dbReference>
<dbReference type="Pfam" id="PF07690">
    <property type="entry name" value="MFS_1"/>
    <property type="match status" value="1"/>
</dbReference>
<feature type="transmembrane region" description="Helical" evidence="6">
    <location>
        <begin position="613"/>
        <end position="636"/>
    </location>
</feature>
<organism evidence="7 8">
    <name type="scientific">Rhypophila decipiens</name>
    <dbReference type="NCBI Taxonomy" id="261697"/>
    <lineage>
        <taxon>Eukaryota</taxon>
        <taxon>Fungi</taxon>
        <taxon>Dikarya</taxon>
        <taxon>Ascomycota</taxon>
        <taxon>Pezizomycotina</taxon>
        <taxon>Sordariomycetes</taxon>
        <taxon>Sordariomycetidae</taxon>
        <taxon>Sordariales</taxon>
        <taxon>Naviculisporaceae</taxon>
        <taxon>Rhypophila</taxon>
    </lineage>
</organism>
<feature type="transmembrane region" description="Helical" evidence="6">
    <location>
        <begin position="479"/>
        <end position="498"/>
    </location>
</feature>
<feature type="compositionally biased region" description="Low complexity" evidence="5">
    <location>
        <begin position="534"/>
        <end position="548"/>
    </location>
</feature>
<evidence type="ECO:0000256" key="2">
    <source>
        <dbReference type="ARBA" id="ARBA00022692"/>
    </source>
</evidence>
<dbReference type="InterPro" id="IPR036259">
    <property type="entry name" value="MFS_trans_sf"/>
</dbReference>
<evidence type="ECO:0000256" key="3">
    <source>
        <dbReference type="ARBA" id="ARBA00022989"/>
    </source>
</evidence>
<name>A0AAN7BCW4_9PEZI</name>
<feature type="region of interest" description="Disordered" evidence="5">
    <location>
        <begin position="1"/>
        <end position="74"/>
    </location>
</feature>
<evidence type="ECO:0000313" key="7">
    <source>
        <dbReference type="EMBL" id="KAK4219174.1"/>
    </source>
</evidence>
<feature type="compositionally biased region" description="Basic and acidic residues" evidence="5">
    <location>
        <begin position="47"/>
        <end position="59"/>
    </location>
</feature>
<proteinExistence type="predicted"/>
<feature type="transmembrane region" description="Helical" evidence="6">
    <location>
        <begin position="579"/>
        <end position="601"/>
    </location>
</feature>
<dbReference type="Gene3D" id="1.20.1250.20">
    <property type="entry name" value="MFS general substrate transporter like domains"/>
    <property type="match status" value="1"/>
</dbReference>
<feature type="transmembrane region" description="Helical" evidence="6">
    <location>
        <begin position="222"/>
        <end position="248"/>
    </location>
</feature>
<feature type="transmembrane region" description="Helical" evidence="6">
    <location>
        <begin position="260"/>
        <end position="280"/>
    </location>
</feature>
<feature type="transmembrane region" description="Helical" evidence="6">
    <location>
        <begin position="192"/>
        <end position="215"/>
    </location>
</feature>
<accession>A0AAN7BCW4</accession>
<keyword evidence="4 6" id="KW-0472">Membrane</keyword>
<comment type="caution">
    <text evidence="7">The sequence shown here is derived from an EMBL/GenBank/DDBJ whole genome shotgun (WGS) entry which is preliminary data.</text>
</comment>
<feature type="compositionally biased region" description="Polar residues" evidence="5">
    <location>
        <begin position="151"/>
        <end position="160"/>
    </location>
</feature>
<comment type="subcellular location">
    <subcellularLocation>
        <location evidence="1">Membrane</location>
        <topology evidence="1">Multi-pass membrane protein</topology>
    </subcellularLocation>
</comment>
<feature type="region of interest" description="Disordered" evidence="5">
    <location>
        <begin position="146"/>
        <end position="181"/>
    </location>
</feature>
<feature type="transmembrane region" description="Helical" evidence="6">
    <location>
        <begin position="292"/>
        <end position="314"/>
    </location>
</feature>
<feature type="transmembrane region" description="Helical" evidence="6">
    <location>
        <begin position="320"/>
        <end position="340"/>
    </location>
</feature>
<feature type="transmembrane region" description="Helical" evidence="6">
    <location>
        <begin position="388"/>
        <end position="408"/>
    </location>
</feature>
<feature type="region of interest" description="Disordered" evidence="5">
    <location>
        <begin position="643"/>
        <end position="686"/>
    </location>
</feature>
<dbReference type="PANTHER" id="PTHR23507:SF1">
    <property type="entry name" value="FI18259P1-RELATED"/>
    <property type="match status" value="1"/>
</dbReference>
<feature type="transmembrane region" description="Helical" evidence="6">
    <location>
        <begin position="84"/>
        <end position="104"/>
    </location>
</feature>
<dbReference type="EMBL" id="MU858049">
    <property type="protein sequence ID" value="KAK4219174.1"/>
    <property type="molecule type" value="Genomic_DNA"/>
</dbReference>
<feature type="region of interest" description="Disordered" evidence="5">
    <location>
        <begin position="534"/>
        <end position="568"/>
    </location>
</feature>
<dbReference type="InterPro" id="IPR011701">
    <property type="entry name" value="MFS"/>
</dbReference>
<keyword evidence="3 6" id="KW-1133">Transmembrane helix</keyword>
<dbReference type="PANTHER" id="PTHR23507">
    <property type="entry name" value="ZGC:174356"/>
    <property type="match status" value="1"/>
</dbReference>
<feature type="transmembrane region" description="Helical" evidence="6">
    <location>
        <begin position="437"/>
        <end position="458"/>
    </location>
</feature>
<evidence type="ECO:0000256" key="4">
    <source>
        <dbReference type="ARBA" id="ARBA00023136"/>
    </source>
</evidence>
<evidence type="ECO:0000256" key="5">
    <source>
        <dbReference type="SAM" id="MobiDB-lite"/>
    </source>
</evidence>
<keyword evidence="8" id="KW-1185">Reference proteome</keyword>
<dbReference type="GO" id="GO:0016020">
    <property type="term" value="C:membrane"/>
    <property type="evidence" value="ECO:0007669"/>
    <property type="project" value="UniProtKB-SubCell"/>
</dbReference>
<evidence type="ECO:0000256" key="6">
    <source>
        <dbReference type="SAM" id="Phobius"/>
    </source>
</evidence>
<evidence type="ECO:0000313" key="8">
    <source>
        <dbReference type="Proteomes" id="UP001301769"/>
    </source>
</evidence>
<dbReference type="AlphaFoldDB" id="A0AAN7BCW4"/>
<sequence>MAITQPPQNIAGDDHEEESPLLLRQDESSSEDSFQLEIISPTATKSSLDENDHIDHRTPENNSSAIPDHINHTPDNIKSKRRRLVLISLLVLFMVLLEFGMTFISTPLYQIQEDIICRQLLPPGHNFTAVSSAPVPPMLARLSHRNEKNKTASNPELPTASSPPDDDENNPSSPPPSECKTSPLVQAEFSIINSWSVVLQLLPGLVMAVPMGLLADKHGRTVVMALSMAGMTLGYGFSILVCSVPDFFGGSLRWTWAGSVFNFLGGGMTVFSAMVFSMLADVSGEGERSTAFSYLTAGMHAGAIIAPPATYWLMKVGGDWTSVYVGLSILVLAIIFALCLPETLRSRPSEEEALPPFSSNGAIKPGLGKPKDLLLPKMKTGLRQFRDFLKLFHTNLILLMTSILLTTFGRDAQTVLMQYVTVKFGWSWSEAGLIQSIQSITTLTLLTALLPLASYFLLKYRHILPPIIVRIQGPQSRDLTLARVSILLQTLGAFLTGFSPSAGVLVPSVILSSLGTGFNILVRGLMTTMLLSSSSSSEGPSYTSLSPSNGGPDDDDEPPAQRAERVKGDDIEGKDSHIALLNSSIAWVETAGAMIATPLLAGSFRLGLSWAGIWTGLPFFLAGCLFAFATVVVLFVRVHDHHHHQDEQNGPTLPMGGSADTTENRHATTTGDGYRSVPVVDRHQQV</sequence>
<feature type="transmembrane region" description="Helical" evidence="6">
    <location>
        <begin position="504"/>
        <end position="522"/>
    </location>
</feature>
<reference evidence="7" key="1">
    <citation type="journal article" date="2023" name="Mol. Phylogenet. Evol.">
        <title>Genome-scale phylogeny and comparative genomics of the fungal order Sordariales.</title>
        <authorList>
            <person name="Hensen N."/>
            <person name="Bonometti L."/>
            <person name="Westerberg I."/>
            <person name="Brannstrom I.O."/>
            <person name="Guillou S."/>
            <person name="Cros-Aarteil S."/>
            <person name="Calhoun S."/>
            <person name="Haridas S."/>
            <person name="Kuo A."/>
            <person name="Mondo S."/>
            <person name="Pangilinan J."/>
            <person name="Riley R."/>
            <person name="LaButti K."/>
            <person name="Andreopoulos B."/>
            <person name="Lipzen A."/>
            <person name="Chen C."/>
            <person name="Yan M."/>
            <person name="Daum C."/>
            <person name="Ng V."/>
            <person name="Clum A."/>
            <person name="Steindorff A."/>
            <person name="Ohm R.A."/>
            <person name="Martin F."/>
            <person name="Silar P."/>
            <person name="Natvig D.O."/>
            <person name="Lalanne C."/>
            <person name="Gautier V."/>
            <person name="Ament-Velasquez S.L."/>
            <person name="Kruys A."/>
            <person name="Hutchinson M.I."/>
            <person name="Powell A.J."/>
            <person name="Barry K."/>
            <person name="Miller A.N."/>
            <person name="Grigoriev I.V."/>
            <person name="Debuchy R."/>
            <person name="Gladieux P."/>
            <person name="Hiltunen Thoren M."/>
            <person name="Johannesson H."/>
        </authorList>
    </citation>
    <scope>NUCLEOTIDE SEQUENCE</scope>
    <source>
        <strain evidence="7">PSN293</strain>
    </source>
</reference>
<reference evidence="7" key="2">
    <citation type="submission" date="2023-05" db="EMBL/GenBank/DDBJ databases">
        <authorList>
            <consortium name="Lawrence Berkeley National Laboratory"/>
            <person name="Steindorff A."/>
            <person name="Hensen N."/>
            <person name="Bonometti L."/>
            <person name="Westerberg I."/>
            <person name="Brannstrom I.O."/>
            <person name="Guillou S."/>
            <person name="Cros-Aarteil S."/>
            <person name="Calhoun S."/>
            <person name="Haridas S."/>
            <person name="Kuo A."/>
            <person name="Mondo S."/>
            <person name="Pangilinan J."/>
            <person name="Riley R."/>
            <person name="Labutti K."/>
            <person name="Andreopoulos B."/>
            <person name="Lipzen A."/>
            <person name="Chen C."/>
            <person name="Yanf M."/>
            <person name="Daum C."/>
            <person name="Ng V."/>
            <person name="Clum A."/>
            <person name="Ohm R."/>
            <person name="Martin F."/>
            <person name="Silar P."/>
            <person name="Natvig D."/>
            <person name="Lalanne C."/>
            <person name="Gautier V."/>
            <person name="Ament-Velasquez S.L."/>
            <person name="Kruys A."/>
            <person name="Hutchinson M.I."/>
            <person name="Powell A.J."/>
            <person name="Barry K."/>
            <person name="Miller A.N."/>
            <person name="Grigoriev I.V."/>
            <person name="Debuchy R."/>
            <person name="Gladieux P."/>
            <person name="Thoren M.H."/>
            <person name="Johannesson H."/>
        </authorList>
    </citation>
    <scope>NUCLEOTIDE SEQUENCE</scope>
    <source>
        <strain evidence="7">PSN293</strain>
    </source>
</reference>
<dbReference type="GO" id="GO:0022857">
    <property type="term" value="F:transmembrane transporter activity"/>
    <property type="evidence" value="ECO:0007669"/>
    <property type="project" value="InterPro"/>
</dbReference>
<gene>
    <name evidence="7" type="ORF">QBC37DRAFT_410452</name>
</gene>
<protein>
    <submittedName>
        <fullName evidence="7">Major facilitator superfamily domain-containing protein</fullName>
    </submittedName>
</protein>